<evidence type="ECO:0000313" key="1">
    <source>
        <dbReference type="EMBL" id="SVD32138.1"/>
    </source>
</evidence>
<dbReference type="AlphaFoldDB" id="A0A382UEJ6"/>
<dbReference type="EMBL" id="UINC01143296">
    <property type="protein sequence ID" value="SVD32138.1"/>
    <property type="molecule type" value="Genomic_DNA"/>
</dbReference>
<gene>
    <name evidence="1" type="ORF">METZ01_LOCUS384992</name>
</gene>
<proteinExistence type="predicted"/>
<dbReference type="SUPFAM" id="SSF53649">
    <property type="entry name" value="Alkaline phosphatase-like"/>
    <property type="match status" value="1"/>
</dbReference>
<dbReference type="Gene3D" id="3.40.720.10">
    <property type="entry name" value="Alkaline Phosphatase, subunit A"/>
    <property type="match status" value="1"/>
</dbReference>
<name>A0A382UEJ6_9ZZZZ</name>
<reference evidence="1" key="1">
    <citation type="submission" date="2018-05" db="EMBL/GenBank/DDBJ databases">
        <authorList>
            <person name="Lanie J.A."/>
            <person name="Ng W.-L."/>
            <person name="Kazmierczak K.M."/>
            <person name="Andrzejewski T.M."/>
            <person name="Davidsen T.M."/>
            <person name="Wayne K.J."/>
            <person name="Tettelin H."/>
            <person name="Glass J.I."/>
            <person name="Rusch D."/>
            <person name="Podicherti R."/>
            <person name="Tsui H.-C.T."/>
            <person name="Winkler M.E."/>
        </authorList>
    </citation>
    <scope>NUCLEOTIDE SEQUENCE</scope>
</reference>
<feature type="non-terminal residue" evidence="1">
    <location>
        <position position="36"/>
    </location>
</feature>
<organism evidence="1">
    <name type="scientific">marine metagenome</name>
    <dbReference type="NCBI Taxonomy" id="408172"/>
    <lineage>
        <taxon>unclassified sequences</taxon>
        <taxon>metagenomes</taxon>
        <taxon>ecological metagenomes</taxon>
    </lineage>
</organism>
<dbReference type="InterPro" id="IPR017850">
    <property type="entry name" value="Alkaline_phosphatase_core_sf"/>
</dbReference>
<accession>A0A382UEJ6</accession>
<protein>
    <submittedName>
        <fullName evidence="1">Uncharacterized protein</fullName>
    </submittedName>
</protein>
<sequence>MAKRPNIILIVADDMGYGDFGIFNDGPVQTPHLDAL</sequence>